<dbReference type="GO" id="GO:0008641">
    <property type="term" value="F:ubiquitin-like modifier activating enzyme activity"/>
    <property type="evidence" value="ECO:0007669"/>
    <property type="project" value="InterPro"/>
</dbReference>
<accession>K0QYG8</accession>
<keyword evidence="5" id="KW-1185">Reference proteome</keyword>
<organism evidence="4 5">
    <name type="scientific">Thalassiosira oceanica</name>
    <name type="common">Marine diatom</name>
    <dbReference type="NCBI Taxonomy" id="159749"/>
    <lineage>
        <taxon>Eukaryota</taxon>
        <taxon>Sar</taxon>
        <taxon>Stramenopiles</taxon>
        <taxon>Ochrophyta</taxon>
        <taxon>Bacillariophyta</taxon>
        <taxon>Coscinodiscophyceae</taxon>
        <taxon>Thalassiosirophycidae</taxon>
        <taxon>Thalassiosirales</taxon>
        <taxon>Thalassiosiraceae</taxon>
        <taxon>Thalassiosira</taxon>
    </lineage>
</organism>
<name>K0QYG8_THAOC</name>
<evidence type="ECO:0000256" key="1">
    <source>
        <dbReference type="SAM" id="MobiDB-lite"/>
    </source>
</evidence>
<dbReference type="GO" id="GO:0061503">
    <property type="term" value="F:tRNA threonylcarbamoyladenosine dehydratase"/>
    <property type="evidence" value="ECO:0007669"/>
    <property type="project" value="TreeGrafter"/>
</dbReference>
<evidence type="ECO:0000313" key="5">
    <source>
        <dbReference type="Proteomes" id="UP000266841"/>
    </source>
</evidence>
<proteinExistence type="predicted"/>
<dbReference type="EMBL" id="AGNL01050650">
    <property type="protein sequence ID" value="EJK43770.1"/>
    <property type="molecule type" value="Genomic_DNA"/>
</dbReference>
<evidence type="ECO:0000256" key="2">
    <source>
        <dbReference type="SAM" id="Phobius"/>
    </source>
</evidence>
<dbReference type="InterPro" id="IPR035985">
    <property type="entry name" value="Ubiquitin-activating_enz"/>
</dbReference>
<sequence>MKGGQGGGQSQGLAPFAIGLLVGSIASHLLLSYSYRRTGPDHNNEENEQDDTSHTSPTSSSGGGRLPDEIREEMLSRNSLYFESTKGMEYITNSTVMIVGLGGVGSHTAHMLARAGVQYMRLVDFDQVTLSSLNRHAVAKLKDVGLSKATVLCNHLRDICPDPNRLILDPVAKMYTGDPERDGGMLEPPKGREWDVLIDAIDDVPTKANLISYCAKNNIRVISCMGAGGKADPTRIHISDLRSASRDPLATAVRQKLRLMGKKDAKVRGEKITNGSGVANGGWLSCLDDDSKLSVVFSSEKVVCKLAAITDEQKEEGMQNFGAVDNMRVRVLPVLGTMPALMGQALAAVAICEIGKKPFSPLGAERVGRNVRHKIYQHLTTRERKFEADQRPNLKEGSKSCTTSGIYIGPVQIDPDDVEYLMAELWKNKCGISGERLGTVLELYRWDKTRPATPNNLVLMSVKSAQKFEKDFESFGDGRLGLDPNVRERIETRLKMCILGAEDV</sequence>
<evidence type="ECO:0000313" key="4">
    <source>
        <dbReference type="EMBL" id="EJK43770.1"/>
    </source>
</evidence>
<dbReference type="OMA" id="GSWVVTM"/>
<keyword evidence="2" id="KW-1133">Transmembrane helix</keyword>
<dbReference type="InterPro" id="IPR000594">
    <property type="entry name" value="ThiF_NAD_FAD-bd"/>
</dbReference>
<dbReference type="PRINTS" id="PR00420">
    <property type="entry name" value="RNGMNOXGNASE"/>
</dbReference>
<dbReference type="GO" id="GO:0061504">
    <property type="term" value="P:cyclic threonylcarbamoyladenosine biosynthetic process"/>
    <property type="evidence" value="ECO:0007669"/>
    <property type="project" value="TreeGrafter"/>
</dbReference>
<dbReference type="CDD" id="cd00755">
    <property type="entry name" value="YgdL_like"/>
    <property type="match status" value="1"/>
</dbReference>
<dbReference type="Proteomes" id="UP000266841">
    <property type="component" value="Unassembled WGS sequence"/>
</dbReference>
<dbReference type="PANTHER" id="PTHR43267">
    <property type="entry name" value="TRNA THREONYLCARBAMOYLADENOSINE DEHYDRATASE"/>
    <property type="match status" value="1"/>
</dbReference>
<dbReference type="eggNOG" id="KOG2018">
    <property type="taxonomic scope" value="Eukaryota"/>
</dbReference>
<feature type="transmembrane region" description="Helical" evidence="2">
    <location>
        <begin position="12"/>
        <end position="35"/>
    </location>
</feature>
<dbReference type="AlphaFoldDB" id="K0QYG8"/>
<feature type="domain" description="THIF-type NAD/FAD binding fold" evidence="3">
    <location>
        <begin position="84"/>
        <end position="357"/>
    </location>
</feature>
<dbReference type="FunFam" id="3.40.50.720:FF:000449">
    <property type="entry name" value="Ubiquitin-activating enzyme (E1), putative"/>
    <property type="match status" value="1"/>
</dbReference>
<comment type="caution">
    <text evidence="4">The sequence shown here is derived from an EMBL/GenBank/DDBJ whole genome shotgun (WGS) entry which is preliminary data.</text>
</comment>
<dbReference type="Gene3D" id="3.40.50.720">
    <property type="entry name" value="NAD(P)-binding Rossmann-like Domain"/>
    <property type="match status" value="1"/>
</dbReference>
<protein>
    <recommendedName>
        <fullName evidence="3">THIF-type NAD/FAD binding fold domain-containing protein</fullName>
    </recommendedName>
</protein>
<keyword evidence="2" id="KW-0472">Membrane</keyword>
<dbReference type="PANTHER" id="PTHR43267:SF2">
    <property type="entry name" value="TRNA THREONYLCARBAMOYLADENOSINE DEHYDRATASE 1-RELATED"/>
    <property type="match status" value="1"/>
</dbReference>
<dbReference type="Pfam" id="PF00899">
    <property type="entry name" value="ThiF"/>
    <property type="match status" value="1"/>
</dbReference>
<dbReference type="OrthoDB" id="10265862at2759"/>
<dbReference type="InterPro" id="IPR045886">
    <property type="entry name" value="ThiF/MoeB/HesA"/>
</dbReference>
<dbReference type="SUPFAM" id="SSF69572">
    <property type="entry name" value="Activating enzymes of the ubiquitin-like proteins"/>
    <property type="match status" value="1"/>
</dbReference>
<keyword evidence="2" id="KW-0812">Transmembrane</keyword>
<reference evidence="4 5" key="1">
    <citation type="journal article" date="2012" name="Genome Biol.">
        <title>Genome and low-iron response of an oceanic diatom adapted to chronic iron limitation.</title>
        <authorList>
            <person name="Lommer M."/>
            <person name="Specht M."/>
            <person name="Roy A.S."/>
            <person name="Kraemer L."/>
            <person name="Andreson R."/>
            <person name="Gutowska M.A."/>
            <person name="Wolf J."/>
            <person name="Bergner S.V."/>
            <person name="Schilhabel M.B."/>
            <person name="Klostermeier U.C."/>
            <person name="Beiko R.G."/>
            <person name="Rosenstiel P."/>
            <person name="Hippler M."/>
            <person name="Laroche J."/>
        </authorList>
    </citation>
    <scope>NUCLEOTIDE SEQUENCE [LARGE SCALE GENOMIC DNA]</scope>
    <source>
        <strain evidence="4 5">CCMP1005</strain>
    </source>
</reference>
<gene>
    <name evidence="4" type="ORF">THAOC_37753</name>
</gene>
<evidence type="ECO:0000259" key="3">
    <source>
        <dbReference type="Pfam" id="PF00899"/>
    </source>
</evidence>
<feature type="region of interest" description="Disordered" evidence="1">
    <location>
        <begin position="39"/>
        <end position="67"/>
    </location>
</feature>